<evidence type="ECO:0000313" key="7">
    <source>
        <dbReference type="Proteomes" id="UP001634393"/>
    </source>
</evidence>
<evidence type="ECO:0000256" key="5">
    <source>
        <dbReference type="SAM" id="Phobius"/>
    </source>
</evidence>
<dbReference type="FunFam" id="1.10.630.10:FF:000207">
    <property type="entry name" value="Putative cytochrome P450 superfamily protein"/>
    <property type="match status" value="1"/>
</dbReference>
<dbReference type="GO" id="GO:0046872">
    <property type="term" value="F:metal ion binding"/>
    <property type="evidence" value="ECO:0007669"/>
    <property type="project" value="UniProtKB-KW"/>
</dbReference>
<keyword evidence="4" id="KW-0503">Monooxygenase</keyword>
<evidence type="ECO:0000256" key="1">
    <source>
        <dbReference type="ARBA" id="ARBA00004167"/>
    </source>
</evidence>
<reference evidence="6 7" key="1">
    <citation type="submission" date="2024-12" db="EMBL/GenBank/DDBJ databases">
        <title>The unique morphological basis and parallel evolutionary history of personate flowers in Penstemon.</title>
        <authorList>
            <person name="Depatie T.H."/>
            <person name="Wessinger C.A."/>
        </authorList>
    </citation>
    <scope>NUCLEOTIDE SEQUENCE [LARGE SCALE GENOMIC DNA]</scope>
    <source>
        <strain evidence="6">WTNN_2</strain>
        <tissue evidence="6">Leaf</tissue>
    </source>
</reference>
<dbReference type="Gene3D" id="1.10.630.10">
    <property type="entry name" value="Cytochrome P450"/>
    <property type="match status" value="1"/>
</dbReference>
<gene>
    <name evidence="6" type="ORF">ACJIZ3_008845</name>
</gene>
<proteinExistence type="inferred from homology"/>
<evidence type="ECO:0000256" key="2">
    <source>
        <dbReference type="ARBA" id="ARBA00023002"/>
    </source>
</evidence>
<comment type="cofactor">
    <cofactor evidence="3">
        <name>heme</name>
        <dbReference type="ChEBI" id="CHEBI:30413"/>
    </cofactor>
</comment>
<evidence type="ECO:0000313" key="6">
    <source>
        <dbReference type="EMBL" id="KAL3834109.1"/>
    </source>
</evidence>
<keyword evidence="3 4" id="KW-0479">Metal-binding</keyword>
<dbReference type="Pfam" id="PF00067">
    <property type="entry name" value="p450"/>
    <property type="match status" value="1"/>
</dbReference>
<name>A0ABD3TAZ7_9LAMI</name>
<protein>
    <recommendedName>
        <fullName evidence="8">Cytochrome P450</fullName>
    </recommendedName>
</protein>
<dbReference type="GO" id="GO:0016020">
    <property type="term" value="C:membrane"/>
    <property type="evidence" value="ECO:0007669"/>
    <property type="project" value="UniProtKB-SubCell"/>
</dbReference>
<organism evidence="6 7">
    <name type="scientific">Penstemon smallii</name>
    <dbReference type="NCBI Taxonomy" id="265156"/>
    <lineage>
        <taxon>Eukaryota</taxon>
        <taxon>Viridiplantae</taxon>
        <taxon>Streptophyta</taxon>
        <taxon>Embryophyta</taxon>
        <taxon>Tracheophyta</taxon>
        <taxon>Spermatophyta</taxon>
        <taxon>Magnoliopsida</taxon>
        <taxon>eudicotyledons</taxon>
        <taxon>Gunneridae</taxon>
        <taxon>Pentapetalae</taxon>
        <taxon>asterids</taxon>
        <taxon>lamiids</taxon>
        <taxon>Lamiales</taxon>
        <taxon>Plantaginaceae</taxon>
        <taxon>Cheloneae</taxon>
        <taxon>Penstemon</taxon>
    </lineage>
</organism>
<dbReference type="GO" id="GO:0004497">
    <property type="term" value="F:monooxygenase activity"/>
    <property type="evidence" value="ECO:0007669"/>
    <property type="project" value="UniProtKB-KW"/>
</dbReference>
<feature type="binding site" description="axial binding residue" evidence="3">
    <location>
        <position position="448"/>
    </location>
    <ligand>
        <name>heme</name>
        <dbReference type="ChEBI" id="CHEBI:30413"/>
    </ligand>
    <ligandPart>
        <name>Fe</name>
        <dbReference type="ChEBI" id="CHEBI:18248"/>
    </ligandPart>
</feature>
<evidence type="ECO:0000256" key="4">
    <source>
        <dbReference type="RuleBase" id="RU000461"/>
    </source>
</evidence>
<dbReference type="PRINTS" id="PR00463">
    <property type="entry name" value="EP450I"/>
</dbReference>
<dbReference type="InterPro" id="IPR036396">
    <property type="entry name" value="Cyt_P450_sf"/>
</dbReference>
<accession>A0ABD3TAZ7</accession>
<dbReference type="AlphaFoldDB" id="A0ABD3TAZ7"/>
<dbReference type="PANTHER" id="PTHR47951">
    <property type="entry name" value="OS08G0547900 PROTEIN"/>
    <property type="match status" value="1"/>
</dbReference>
<evidence type="ECO:0008006" key="8">
    <source>
        <dbReference type="Google" id="ProtNLM"/>
    </source>
</evidence>
<keyword evidence="3 4" id="KW-0349">Heme</keyword>
<evidence type="ECO:0000256" key="3">
    <source>
        <dbReference type="PIRSR" id="PIRSR602401-1"/>
    </source>
</evidence>
<keyword evidence="5" id="KW-0812">Transmembrane</keyword>
<dbReference type="InterPro" id="IPR017972">
    <property type="entry name" value="Cyt_P450_CS"/>
</dbReference>
<dbReference type="InterPro" id="IPR001128">
    <property type="entry name" value="Cyt_P450"/>
</dbReference>
<keyword evidence="5" id="KW-1133">Transmembrane helix</keyword>
<comment type="subcellular location">
    <subcellularLocation>
        <location evidence="1">Membrane</location>
        <topology evidence="1">Single-pass membrane protein</topology>
    </subcellularLocation>
</comment>
<keyword evidence="7" id="KW-1185">Reference proteome</keyword>
<keyword evidence="5" id="KW-0472">Membrane</keyword>
<dbReference type="Proteomes" id="UP001634393">
    <property type="component" value="Unassembled WGS sequence"/>
</dbReference>
<dbReference type="InterPro" id="IPR002401">
    <property type="entry name" value="Cyt_P450_E_grp-I"/>
</dbReference>
<dbReference type="EMBL" id="JBJXBP010000004">
    <property type="protein sequence ID" value="KAL3834109.1"/>
    <property type="molecule type" value="Genomic_DNA"/>
</dbReference>
<keyword evidence="3 4" id="KW-0408">Iron</keyword>
<comment type="caution">
    <text evidence="6">The sequence shown here is derived from an EMBL/GenBank/DDBJ whole genome shotgun (WGS) entry which is preliminary data.</text>
</comment>
<dbReference type="PRINTS" id="PR00385">
    <property type="entry name" value="P450"/>
</dbReference>
<keyword evidence="2 4" id="KW-0560">Oxidoreductase</keyword>
<dbReference type="SUPFAM" id="SSF48264">
    <property type="entry name" value="Cytochrome P450"/>
    <property type="match status" value="1"/>
</dbReference>
<dbReference type="PROSITE" id="PS00086">
    <property type="entry name" value="CYTOCHROME_P450"/>
    <property type="match status" value="1"/>
</dbReference>
<dbReference type="PANTHER" id="PTHR47951:SF7">
    <property type="entry name" value="FLAVONOID 3',5'-HYDROXYLASE-LIKE ISOFORM X1"/>
    <property type="match status" value="1"/>
</dbReference>
<sequence length="510" mass="57119">MNQLAIAALSISVIVVSIFWYIRKPTSKAPPLPPGPLGLPVVGYLPFLNPNLLVQFSELGQKYGPIYKLRVGSKLWVVLASPSLAKEVVRDHDLVFSNRDVPVAAQVVTFGENDMVWSPNNSGWRKMRKVFAHDVLSNINLDGSYNLNIRKDVVRKTIKDIYSTKIGKPIEIGDLISRCIMNIILKLLWGGTIDGEVGEKVVTDFKALLPKLVGLLEKPNISDFFPILSGLDLQGVKKDMEITLQSYDRIIDVAIGIAKKKLSGKVMDEGRKDFLQILLKLKENDEDTNRSITSKQLKGMLMDVVVAGSDTQSNTVEWAMAELMNNPDIMVKVQQELSSVVGINNMVEESHAPKLQYVRAIIKETLRLHPSVPLLLTRFPTKDSTIGGYSIPKNTTVFLNAYEIQRDPSVWDNPLKFQPERFLDTEEKMDFSGNNFSYMPFGSGRRICAGTPLAERMMILLLASLVHSFEWKLPKGETLDMSEKFGIGLKKNTPLFVIPSIRLSNLNLYT</sequence>
<comment type="similarity">
    <text evidence="4">Belongs to the cytochrome P450 family.</text>
</comment>
<feature type="transmembrane region" description="Helical" evidence="5">
    <location>
        <begin position="6"/>
        <end position="22"/>
    </location>
</feature>